<evidence type="ECO:0000313" key="2">
    <source>
        <dbReference type="Proteomes" id="UP000034029"/>
    </source>
</evidence>
<reference evidence="1 2" key="1">
    <citation type="journal article" date="2015" name="Int. J. Syst. Evol. Microbiol.">
        <title>Complete genome sequence of Salinicoccus halodurans H3B36, isolated from the Qaidam Basin in China.</title>
        <authorList>
            <person name="Jiang K."/>
            <person name="Xue Y."/>
            <person name="Ma Y."/>
        </authorList>
    </citation>
    <scope>NUCLEOTIDE SEQUENCE [LARGE SCALE GENOMIC DNA]</scope>
    <source>
        <strain evidence="1 2">H3B36</strain>
    </source>
</reference>
<keyword evidence="2" id="KW-1185">Reference proteome</keyword>
<proteinExistence type="predicted"/>
<dbReference type="EMBL" id="CP011366">
    <property type="protein sequence ID" value="AKG74366.1"/>
    <property type="molecule type" value="Genomic_DNA"/>
</dbReference>
<accession>A0ABM5T8Y5</accession>
<protein>
    <recommendedName>
        <fullName evidence="3">Phage head-tail adapter protein</fullName>
    </recommendedName>
</protein>
<dbReference type="Proteomes" id="UP000034029">
    <property type="component" value="Chromosome"/>
</dbReference>
<reference evidence="2" key="2">
    <citation type="submission" date="2015-04" db="EMBL/GenBank/DDBJ databases">
        <title>Complete genome sequence of Salinicoccus halodurans strain H3B36, isolated from the Qaidam basin of China.</title>
        <authorList>
            <person name="Ma Y."/>
            <person name="Jiang K."/>
            <person name="Xue Y."/>
        </authorList>
    </citation>
    <scope>NUCLEOTIDE SEQUENCE [LARGE SCALE GENOMIC DNA]</scope>
    <source>
        <strain evidence="2">H3B36</strain>
    </source>
</reference>
<evidence type="ECO:0008006" key="3">
    <source>
        <dbReference type="Google" id="ProtNLM"/>
    </source>
</evidence>
<evidence type="ECO:0000313" key="1">
    <source>
        <dbReference type="EMBL" id="AKG74366.1"/>
    </source>
</evidence>
<organism evidence="1 2">
    <name type="scientific">Salinicoccus halodurans</name>
    <dbReference type="NCBI Taxonomy" id="407035"/>
    <lineage>
        <taxon>Bacteria</taxon>
        <taxon>Bacillati</taxon>
        <taxon>Bacillota</taxon>
        <taxon>Bacilli</taxon>
        <taxon>Bacillales</taxon>
        <taxon>Staphylococcaceae</taxon>
        <taxon>Salinicoccus</taxon>
    </lineage>
</organism>
<gene>
    <name evidence="1" type="ORF">AAT16_09040</name>
</gene>
<sequence length="125" mass="13909">MTMKQTYQPPEISGGDLRVPVTFYRQTANAGPIPGTGRTKVFFALCELYESSSKDLEYVASTTAEHTLTIVFRRPRSDYRIKNSDVFEVDDDLYAGVTFEVQHFAPTSDNKEMMKVVGAGNANDG</sequence>
<name>A0ABM5T8Y5_9STAP</name>